<dbReference type="FunFam" id="3.30.40.10:FF:000238">
    <property type="entry name" value="PHD finger family protein"/>
    <property type="match status" value="1"/>
</dbReference>
<dbReference type="PROSITE" id="PS50016">
    <property type="entry name" value="ZF_PHD_2"/>
    <property type="match status" value="2"/>
</dbReference>
<dbReference type="Proteomes" id="UP001634393">
    <property type="component" value="Unassembled WGS sequence"/>
</dbReference>
<keyword evidence="2" id="KW-0479">Metal-binding</keyword>
<keyword evidence="4 9" id="KW-0863">Zinc-finger</keyword>
<sequence length="841" mass="93276">MAFHVACPITCRKICFCVLGLPRRLQSKKCKNDYLQEVARVDLFLNDPWLTKARENATIQVKVPKVVVSPAPPPLLPAAPAVAVGDEEATVAASAPVKRLALHKHAAAASVEAEDYARRFESGDLLNSAEDAAGEGQGHSNVNVMCRLCFHGEIEGSERARKMPSCNSCGKKYHRNCVKVWSQNRDLFHWSSWNCPSCRTCEVCRRTGGPNKFMFCKRCDAAHHCYCQQPPHKNVGHGPYLCPKHTKCHSCDSSVPGNGLSVRWFLGYTCCDACGRLFVKNNYCPVCLKVYRDSESTPMVCCDICQKWVHCPCDEISDAKYKQFQADGNLQYVCPTCRGECGQIRSLEEAVQELWRRRDEADRDLIASLRAAAGLPTQDNFFDTSPFSDDEEGAPLLLKNEHGQSLKFSLKGVGDNSPRKSKEYGKKSSNKMSGKKKGNKTSYRSVAHQSDGSVFGYNTGDYRNDEMQLSSECVTFSPVAGGLTEGVCSVNVAAMSKHKYIEKVTADKPSRTIRIKSNKTLDLTNKDDSGTYSNVPKIAQPAQGPKLVIHLGARSRSTTTPPRSEASIFNKGQILASSNGHTKESVDQVKSSKLRENDGHLIKLKNSSPEVSNTSSKLSGGKFADGYESKSPTNAHSLLGKRRIEDIESPRSESEVWVSKRNKYSSKKYSEDGPTVSGKLIDDNRSIMSISQASEKDRKPNLKFKIPKNPNNVNQISPSNLNSENHSPLPLPGKGDITYSKGQRSKRRRPTQDDEDASQWGEDNSMKDFMDANWILQKLGKDAAGKRVEIHQPFNDSWHRGTVVEVFESTSIVSVVLDDGEAKNYELGKQGIRFVPQKQRR</sequence>
<evidence type="ECO:0000259" key="11">
    <source>
        <dbReference type="PROSITE" id="PS50016"/>
    </source>
</evidence>
<dbReference type="InterPro" id="IPR011011">
    <property type="entry name" value="Znf_FYVE_PHD"/>
</dbReference>
<evidence type="ECO:0000313" key="13">
    <source>
        <dbReference type="EMBL" id="KAL3815090.1"/>
    </source>
</evidence>
<gene>
    <name evidence="13" type="ORF">ACJIZ3_016358</name>
</gene>
<dbReference type="Gene3D" id="3.30.40.10">
    <property type="entry name" value="Zinc/RING finger domain, C3HC4 (zinc finger)"/>
    <property type="match status" value="2"/>
</dbReference>
<feature type="region of interest" description="Disordered" evidence="10">
    <location>
        <begin position="578"/>
        <end position="764"/>
    </location>
</feature>
<dbReference type="EMBL" id="JBJXBP010000008">
    <property type="protein sequence ID" value="KAL3815090.1"/>
    <property type="molecule type" value="Genomic_DNA"/>
</dbReference>
<evidence type="ECO:0000256" key="7">
    <source>
        <dbReference type="ARBA" id="ARBA00023163"/>
    </source>
</evidence>
<evidence type="ECO:0000256" key="2">
    <source>
        <dbReference type="ARBA" id="ARBA00022723"/>
    </source>
</evidence>
<dbReference type="InterPro" id="IPR001965">
    <property type="entry name" value="Znf_PHD"/>
</dbReference>
<dbReference type="PROSITE" id="PS50089">
    <property type="entry name" value="ZF_RING_2"/>
    <property type="match status" value="1"/>
</dbReference>
<dbReference type="GO" id="GO:0005634">
    <property type="term" value="C:nucleus"/>
    <property type="evidence" value="ECO:0007669"/>
    <property type="project" value="UniProtKB-SubCell"/>
</dbReference>
<dbReference type="SMART" id="SM00184">
    <property type="entry name" value="RING"/>
    <property type="match status" value="2"/>
</dbReference>
<dbReference type="AlphaFoldDB" id="A0ABD3RQ62"/>
<evidence type="ECO:0000256" key="5">
    <source>
        <dbReference type="ARBA" id="ARBA00022833"/>
    </source>
</evidence>
<dbReference type="FunFam" id="3.30.40.10:FF:000638">
    <property type="entry name" value="PHD finger family protein"/>
    <property type="match status" value="1"/>
</dbReference>
<keyword evidence="7" id="KW-0804">Transcription</keyword>
<dbReference type="InterPro" id="IPR001841">
    <property type="entry name" value="Znf_RING"/>
</dbReference>
<accession>A0ABD3RQ62</accession>
<dbReference type="InterPro" id="IPR013083">
    <property type="entry name" value="Znf_RING/FYVE/PHD"/>
</dbReference>
<evidence type="ECO:0000256" key="3">
    <source>
        <dbReference type="ARBA" id="ARBA00022737"/>
    </source>
</evidence>
<dbReference type="PANTHER" id="PTHR45888">
    <property type="entry name" value="HL01030P-RELATED"/>
    <property type="match status" value="1"/>
</dbReference>
<feature type="domain" description="PHD-type" evidence="11">
    <location>
        <begin position="143"/>
        <end position="201"/>
    </location>
</feature>
<keyword evidence="6" id="KW-0805">Transcription regulation</keyword>
<dbReference type="CDD" id="cd16448">
    <property type="entry name" value="RING-H2"/>
    <property type="match status" value="1"/>
</dbReference>
<keyword evidence="8" id="KW-0539">Nucleus</keyword>
<dbReference type="SUPFAM" id="SSF57903">
    <property type="entry name" value="FYVE/PHD zinc finger"/>
    <property type="match status" value="3"/>
</dbReference>
<keyword evidence="14" id="KW-1185">Reference proteome</keyword>
<evidence type="ECO:0000313" key="14">
    <source>
        <dbReference type="Proteomes" id="UP001634393"/>
    </source>
</evidence>
<evidence type="ECO:0000256" key="1">
    <source>
        <dbReference type="ARBA" id="ARBA00004123"/>
    </source>
</evidence>
<dbReference type="GO" id="GO:0008270">
    <property type="term" value="F:zinc ion binding"/>
    <property type="evidence" value="ECO:0007669"/>
    <property type="project" value="UniProtKB-KW"/>
</dbReference>
<feature type="compositionally biased region" description="Basic and acidic residues" evidence="10">
    <location>
        <begin position="642"/>
        <end position="654"/>
    </location>
</feature>
<keyword evidence="3" id="KW-0677">Repeat</keyword>
<proteinExistence type="predicted"/>
<comment type="subcellular location">
    <subcellularLocation>
        <location evidence="1">Nucleus</location>
    </subcellularLocation>
</comment>
<dbReference type="Pfam" id="PF00628">
    <property type="entry name" value="PHD"/>
    <property type="match status" value="1"/>
</dbReference>
<keyword evidence="5" id="KW-0862">Zinc</keyword>
<feature type="domain" description="PHD-type" evidence="11">
    <location>
        <begin position="281"/>
        <end position="340"/>
    </location>
</feature>
<protein>
    <submittedName>
        <fullName evidence="13">Uncharacterized protein</fullName>
    </submittedName>
</protein>
<feature type="domain" description="RING-type" evidence="12">
    <location>
        <begin position="146"/>
        <end position="199"/>
    </location>
</feature>
<dbReference type="PANTHER" id="PTHR45888:SF4">
    <property type="entry name" value="PHD FINGER PROTEIN 10"/>
    <property type="match status" value="1"/>
</dbReference>
<evidence type="ECO:0000259" key="12">
    <source>
        <dbReference type="PROSITE" id="PS50089"/>
    </source>
</evidence>
<dbReference type="InterPro" id="IPR019787">
    <property type="entry name" value="Znf_PHD-finger"/>
</dbReference>
<feature type="compositionally biased region" description="Polar residues" evidence="10">
    <location>
        <begin position="709"/>
        <end position="726"/>
    </location>
</feature>
<feature type="compositionally biased region" description="Polar residues" evidence="10">
    <location>
        <begin position="605"/>
        <end position="618"/>
    </location>
</feature>
<evidence type="ECO:0000256" key="10">
    <source>
        <dbReference type="SAM" id="MobiDB-lite"/>
    </source>
</evidence>
<reference evidence="13 14" key="1">
    <citation type="submission" date="2024-12" db="EMBL/GenBank/DDBJ databases">
        <title>The unique morphological basis and parallel evolutionary history of personate flowers in Penstemon.</title>
        <authorList>
            <person name="Depatie T.H."/>
            <person name="Wessinger C.A."/>
        </authorList>
    </citation>
    <scope>NUCLEOTIDE SEQUENCE [LARGE SCALE GENOMIC DNA]</scope>
    <source>
        <strain evidence="13">WTNN_2</strain>
        <tissue evidence="13">Leaf</tissue>
    </source>
</reference>
<name>A0ABD3RQ62_9LAMI</name>
<evidence type="ECO:0000256" key="8">
    <source>
        <dbReference type="ARBA" id="ARBA00023242"/>
    </source>
</evidence>
<dbReference type="SMART" id="SM00249">
    <property type="entry name" value="PHD"/>
    <property type="match status" value="3"/>
</dbReference>
<evidence type="ECO:0000256" key="6">
    <source>
        <dbReference type="ARBA" id="ARBA00023015"/>
    </source>
</evidence>
<feature type="region of interest" description="Disordered" evidence="10">
    <location>
        <begin position="408"/>
        <end position="445"/>
    </location>
</feature>
<evidence type="ECO:0000256" key="9">
    <source>
        <dbReference type="PROSITE-ProRule" id="PRU00175"/>
    </source>
</evidence>
<feature type="compositionally biased region" description="Basic and acidic residues" evidence="10">
    <location>
        <begin position="417"/>
        <end position="426"/>
    </location>
</feature>
<evidence type="ECO:0000256" key="4">
    <source>
        <dbReference type="ARBA" id="ARBA00022771"/>
    </source>
</evidence>
<comment type="caution">
    <text evidence="13">The sequence shown here is derived from an EMBL/GenBank/DDBJ whole genome shotgun (WGS) entry which is preliminary data.</text>
</comment>
<organism evidence="13 14">
    <name type="scientific">Penstemon smallii</name>
    <dbReference type="NCBI Taxonomy" id="265156"/>
    <lineage>
        <taxon>Eukaryota</taxon>
        <taxon>Viridiplantae</taxon>
        <taxon>Streptophyta</taxon>
        <taxon>Embryophyta</taxon>
        <taxon>Tracheophyta</taxon>
        <taxon>Spermatophyta</taxon>
        <taxon>Magnoliopsida</taxon>
        <taxon>eudicotyledons</taxon>
        <taxon>Gunneridae</taxon>
        <taxon>Pentapetalae</taxon>
        <taxon>asterids</taxon>
        <taxon>lamiids</taxon>
        <taxon>Lamiales</taxon>
        <taxon>Plantaginaceae</taxon>
        <taxon>Cheloneae</taxon>
        <taxon>Penstemon</taxon>
    </lineage>
</organism>